<protein>
    <submittedName>
        <fullName evidence="2">Uncharacterized protein</fullName>
    </submittedName>
</protein>
<accession>A0A814H763</accession>
<reference evidence="2" key="1">
    <citation type="submission" date="2021-02" db="EMBL/GenBank/DDBJ databases">
        <authorList>
            <person name="Nowell W R."/>
        </authorList>
    </citation>
    <scope>NUCLEOTIDE SEQUENCE</scope>
</reference>
<evidence type="ECO:0000313" key="2">
    <source>
        <dbReference type="EMBL" id="CAF1005315.1"/>
    </source>
</evidence>
<dbReference type="AlphaFoldDB" id="A0A814H763"/>
<name>A0A814H763_9BILA</name>
<keyword evidence="1" id="KW-0812">Transmembrane</keyword>
<proteinExistence type="predicted"/>
<gene>
    <name evidence="2" type="ORF">ZHD862_LOCUS12747</name>
</gene>
<dbReference type="EMBL" id="CAJNOT010000508">
    <property type="protein sequence ID" value="CAF1005315.1"/>
    <property type="molecule type" value="Genomic_DNA"/>
</dbReference>
<keyword evidence="1" id="KW-1133">Transmembrane helix</keyword>
<dbReference type="Proteomes" id="UP000663864">
    <property type="component" value="Unassembled WGS sequence"/>
</dbReference>
<evidence type="ECO:0000256" key="1">
    <source>
        <dbReference type="SAM" id="Phobius"/>
    </source>
</evidence>
<feature type="transmembrane region" description="Helical" evidence="1">
    <location>
        <begin position="6"/>
        <end position="28"/>
    </location>
</feature>
<evidence type="ECO:0000313" key="3">
    <source>
        <dbReference type="Proteomes" id="UP000663864"/>
    </source>
</evidence>
<comment type="caution">
    <text evidence="2">The sequence shown here is derived from an EMBL/GenBank/DDBJ whole genome shotgun (WGS) entry which is preliminary data.</text>
</comment>
<keyword evidence="1" id="KW-0472">Membrane</keyword>
<sequence length="74" mass="8884">MFKEITISGFSIVVLIIFLVSFICLQYLKVYHISIIRNQYVLDREYYQLKQAISLPSENHYDIEQRLVNIENEQ</sequence>
<organism evidence="2 3">
    <name type="scientific">Rotaria sordida</name>
    <dbReference type="NCBI Taxonomy" id="392033"/>
    <lineage>
        <taxon>Eukaryota</taxon>
        <taxon>Metazoa</taxon>
        <taxon>Spiralia</taxon>
        <taxon>Gnathifera</taxon>
        <taxon>Rotifera</taxon>
        <taxon>Eurotatoria</taxon>
        <taxon>Bdelloidea</taxon>
        <taxon>Philodinida</taxon>
        <taxon>Philodinidae</taxon>
        <taxon>Rotaria</taxon>
    </lineage>
</organism>